<sequence length="897" mass="95519">MASQGNEARRGEQRSQGVPPPPPPRLAARPQALAEGQQASMTSQYHSHPGWNSDTWSQYGTRPQMYAYRQDAPGMVPTYPASNPYGPDMYQSVGSGPQEGTQTAHPYQQSYHSGLSATQLQSPFPSRQQSYDSAFYYPAGVASSPYSTSSPGHSDPSAGTPSLVTHHSPPGPSLATSPGPESSQRSSSGGPAQSVSPAPIGDFQYPAPGVQPGLEAYAYSQHAQHPLANEGHRPPWTSRGPVYGTGVAPIAHDPAYLRARAEGKKRSNMPPGATLRPRAPAPDAPRSQFVMWMGNIPSNATSEELHGFLSQLTQPVDHSAAAAAAQDLDEQQITSDASNAAKGQVSALAAADTAFEAICEGHGIVSIFVIARSNCAFVNYATVAHLDAAVDYFHDKQLRPLDASSVRLVCRVRKKEDESQAGVEGQRGRGIHVALVKEYERQQKQKAAELEKKVDTQTAAATSVQATIESNDALKRSQGPSTEAEAMKSALAVPDVSPAAETASMTSQRPSIGGATSSSGSISISTNSSLLKHHVFRQRFFILKSLYVKDLDQCLATSIWATQPHNEAVLDQAYRNSEAVYLIFSANQSGNFYGYARMAGSIATSPRSKGDTPMSEGAPRSNAGDDAAKLSVIASAEKGDEEVTTGMRQSTAFSTADNGKPKTVAPGALSPIRSLPVPADSEGVKRIDTVQSERDKLSGSPTESTSLGPADSVSVSGANEQAQMSIRAMIHNLRLEEREAQRQANALEGHLVALGEGSLGPREAHCVSTPRAKPADAGRTSIPESGPGLPNVREKYSWGRPFRVQWLMSTPLPFSKVRKLRNPWRDGKPVMVSRDGTEVEPNAGRQLIEEWARHVASLTNSKQEASISTNSSSEEPAAASAHIPGLTEDVDNLSEEV</sequence>
<feature type="compositionally biased region" description="Polar residues" evidence="1">
    <location>
        <begin position="699"/>
        <end position="718"/>
    </location>
</feature>
<accession>A0A0P1BKV5</accession>
<organism evidence="3 4">
    <name type="scientific">Ceraceosorus bombacis</name>
    <dbReference type="NCBI Taxonomy" id="401625"/>
    <lineage>
        <taxon>Eukaryota</taxon>
        <taxon>Fungi</taxon>
        <taxon>Dikarya</taxon>
        <taxon>Basidiomycota</taxon>
        <taxon>Ustilaginomycotina</taxon>
        <taxon>Exobasidiomycetes</taxon>
        <taxon>Ceraceosorales</taxon>
        <taxon>Ceraceosoraceae</taxon>
        <taxon>Ceraceosorus</taxon>
    </lineage>
</organism>
<feature type="region of interest" description="Disordered" evidence="1">
    <location>
        <begin position="858"/>
        <end position="897"/>
    </location>
</feature>
<evidence type="ECO:0000313" key="4">
    <source>
        <dbReference type="Proteomes" id="UP000054845"/>
    </source>
</evidence>
<dbReference type="PANTHER" id="PTHR12357">
    <property type="entry name" value="YTH YT521-B HOMOLOGY DOMAIN-CONTAINING"/>
    <property type="match status" value="1"/>
</dbReference>
<feature type="region of interest" description="Disordered" evidence="1">
    <location>
        <begin position="262"/>
        <end position="284"/>
    </location>
</feature>
<feature type="region of interest" description="Disordered" evidence="1">
    <location>
        <begin position="1"/>
        <end position="58"/>
    </location>
</feature>
<dbReference type="Proteomes" id="UP000054845">
    <property type="component" value="Unassembled WGS sequence"/>
</dbReference>
<feature type="compositionally biased region" description="Polar residues" evidence="1">
    <location>
        <begin position="858"/>
        <end position="870"/>
    </location>
</feature>
<dbReference type="STRING" id="401625.A0A0P1BKV5"/>
<dbReference type="Pfam" id="PF25701">
    <property type="entry name" value="RRM_YTH1"/>
    <property type="match status" value="1"/>
</dbReference>
<feature type="region of interest" description="Disordered" evidence="1">
    <location>
        <begin position="603"/>
        <end position="718"/>
    </location>
</feature>
<evidence type="ECO:0000256" key="1">
    <source>
        <dbReference type="SAM" id="MobiDB-lite"/>
    </source>
</evidence>
<evidence type="ECO:0000259" key="2">
    <source>
        <dbReference type="PROSITE" id="PS50882"/>
    </source>
</evidence>
<dbReference type="EMBL" id="CCYA01000254">
    <property type="protein sequence ID" value="CEH17064.1"/>
    <property type="molecule type" value="Genomic_DNA"/>
</dbReference>
<feature type="domain" description="YTH" evidence="2">
    <location>
        <begin position="538"/>
        <end position="683"/>
    </location>
</feature>
<dbReference type="InterPro" id="IPR057720">
    <property type="entry name" value="RRM_YTH1"/>
</dbReference>
<dbReference type="GO" id="GO:0003729">
    <property type="term" value="F:mRNA binding"/>
    <property type="evidence" value="ECO:0007669"/>
    <property type="project" value="TreeGrafter"/>
</dbReference>
<feature type="region of interest" description="Disordered" evidence="1">
    <location>
        <begin position="762"/>
        <end position="788"/>
    </location>
</feature>
<feature type="compositionally biased region" description="Polar residues" evidence="1">
    <location>
        <begin position="646"/>
        <end position="657"/>
    </location>
</feature>
<proteinExistence type="predicted"/>
<reference evidence="3 4" key="1">
    <citation type="submission" date="2014-09" db="EMBL/GenBank/DDBJ databases">
        <authorList>
            <person name="Magalhaes I.L.F."/>
            <person name="Oliveira U."/>
            <person name="Santos F.R."/>
            <person name="Vidigal T.H.D.A."/>
            <person name="Brescovit A.D."/>
            <person name="Santos A.J."/>
        </authorList>
    </citation>
    <scope>NUCLEOTIDE SEQUENCE [LARGE SCALE GENOMIC DNA]</scope>
</reference>
<feature type="compositionally biased region" description="Acidic residues" evidence="1">
    <location>
        <begin position="888"/>
        <end position="897"/>
    </location>
</feature>
<dbReference type="OrthoDB" id="6103986at2759"/>
<feature type="region of interest" description="Disordered" evidence="1">
    <location>
        <begin position="497"/>
        <end position="519"/>
    </location>
</feature>
<name>A0A0P1BKV5_9BASI</name>
<feature type="compositionally biased region" description="Polar residues" evidence="1">
    <location>
        <begin position="37"/>
        <end position="58"/>
    </location>
</feature>
<dbReference type="InterPro" id="IPR007275">
    <property type="entry name" value="YTH_domain"/>
</dbReference>
<keyword evidence="4" id="KW-1185">Reference proteome</keyword>
<evidence type="ECO:0000313" key="3">
    <source>
        <dbReference type="EMBL" id="CEH17064.1"/>
    </source>
</evidence>
<dbReference type="InterPro" id="IPR045168">
    <property type="entry name" value="YTH_prot"/>
</dbReference>
<feature type="compositionally biased region" description="Low complexity" evidence="1">
    <location>
        <begin position="871"/>
        <end position="881"/>
    </location>
</feature>
<feature type="compositionally biased region" description="Low complexity" evidence="1">
    <location>
        <begin position="143"/>
        <end position="154"/>
    </location>
</feature>
<feature type="region of interest" description="Disordered" evidence="1">
    <location>
        <begin position="72"/>
        <end position="207"/>
    </location>
</feature>
<protein>
    <submittedName>
        <fullName evidence="3">Putative signal transduction protein involved in RNA splicing</fullName>
    </submittedName>
</protein>
<dbReference type="CDD" id="cd21134">
    <property type="entry name" value="YTH"/>
    <property type="match status" value="1"/>
</dbReference>
<feature type="domain" description="YTH" evidence="2">
    <location>
        <begin position="705"/>
        <end position="851"/>
    </location>
</feature>
<dbReference type="Pfam" id="PF04146">
    <property type="entry name" value="YTH"/>
    <property type="match status" value="1"/>
</dbReference>
<feature type="compositionally biased region" description="Basic and acidic residues" evidence="1">
    <location>
        <begin position="682"/>
        <end position="697"/>
    </location>
</feature>
<feature type="compositionally biased region" description="Polar residues" evidence="1">
    <location>
        <begin position="92"/>
        <end position="132"/>
    </location>
</feature>
<dbReference type="AlphaFoldDB" id="A0A0P1BKV5"/>
<feature type="compositionally biased region" description="Low complexity" evidence="1">
    <location>
        <begin position="177"/>
        <end position="194"/>
    </location>
</feature>
<dbReference type="PROSITE" id="PS50882">
    <property type="entry name" value="YTH"/>
    <property type="match status" value="2"/>
</dbReference>
<dbReference type="Gene3D" id="3.10.590.10">
    <property type="entry name" value="ph1033 like domains"/>
    <property type="match status" value="2"/>
</dbReference>